<dbReference type="SUPFAM" id="SSF47370">
    <property type="entry name" value="Bromodomain"/>
    <property type="match status" value="1"/>
</dbReference>
<feature type="domain" description="Protein kinase" evidence="4">
    <location>
        <begin position="1078"/>
        <end position="1371"/>
    </location>
</feature>
<reference evidence="6" key="1">
    <citation type="submission" date="2021-06" db="EMBL/GenBank/DDBJ databases">
        <authorList>
            <person name="Kallberg Y."/>
            <person name="Tangrot J."/>
            <person name="Rosling A."/>
        </authorList>
    </citation>
    <scope>NUCLEOTIDE SEQUENCE</scope>
    <source>
        <strain evidence="6">CL551</strain>
    </source>
</reference>
<feature type="compositionally biased region" description="Polar residues" evidence="3">
    <location>
        <begin position="563"/>
        <end position="574"/>
    </location>
</feature>
<feature type="region of interest" description="Disordered" evidence="3">
    <location>
        <begin position="455"/>
        <end position="492"/>
    </location>
</feature>
<dbReference type="GO" id="GO:0005524">
    <property type="term" value="F:ATP binding"/>
    <property type="evidence" value="ECO:0007669"/>
    <property type="project" value="InterPro"/>
</dbReference>
<feature type="compositionally biased region" description="Polar residues" evidence="3">
    <location>
        <begin position="299"/>
        <end position="327"/>
    </location>
</feature>
<evidence type="ECO:0000259" key="4">
    <source>
        <dbReference type="PROSITE" id="PS50011"/>
    </source>
</evidence>
<feature type="compositionally biased region" description="Basic residues" evidence="3">
    <location>
        <begin position="545"/>
        <end position="555"/>
    </location>
</feature>
<dbReference type="PANTHER" id="PTHR44167">
    <property type="entry name" value="OVARIAN-SPECIFIC SERINE/THREONINE-PROTEIN KINASE LOK-RELATED"/>
    <property type="match status" value="1"/>
</dbReference>
<name>A0A9N9HCG0_9GLOM</name>
<evidence type="ECO:0000259" key="5">
    <source>
        <dbReference type="PROSITE" id="PS50014"/>
    </source>
</evidence>
<feature type="compositionally biased region" description="Basic and acidic residues" evidence="3">
    <location>
        <begin position="1"/>
        <end position="11"/>
    </location>
</feature>
<dbReference type="Proteomes" id="UP000789342">
    <property type="component" value="Unassembled WGS sequence"/>
</dbReference>
<dbReference type="GO" id="GO:0006325">
    <property type="term" value="P:chromatin organization"/>
    <property type="evidence" value="ECO:0007669"/>
    <property type="project" value="UniProtKB-ARBA"/>
</dbReference>
<evidence type="ECO:0000256" key="1">
    <source>
        <dbReference type="ARBA" id="ARBA00023117"/>
    </source>
</evidence>
<keyword evidence="7" id="KW-1185">Reference proteome</keyword>
<feature type="non-terminal residue" evidence="6">
    <location>
        <position position="1393"/>
    </location>
</feature>
<feature type="region of interest" description="Disordered" evidence="3">
    <location>
        <begin position="1"/>
        <end position="32"/>
    </location>
</feature>
<dbReference type="PANTHER" id="PTHR44167:SF24">
    <property type="entry name" value="SERINE_THREONINE-PROTEIN KINASE CHK2"/>
    <property type="match status" value="1"/>
</dbReference>
<dbReference type="SUPFAM" id="SSF56112">
    <property type="entry name" value="Protein kinase-like (PK-like)"/>
    <property type="match status" value="1"/>
</dbReference>
<feature type="region of interest" description="Disordered" evidence="3">
    <location>
        <begin position="536"/>
        <end position="574"/>
    </location>
</feature>
<protein>
    <submittedName>
        <fullName evidence="6">6618_t:CDS:1</fullName>
    </submittedName>
</protein>
<evidence type="ECO:0000313" key="7">
    <source>
        <dbReference type="Proteomes" id="UP000789342"/>
    </source>
</evidence>
<feature type="compositionally biased region" description="Polar residues" evidence="3">
    <location>
        <begin position="21"/>
        <end position="32"/>
    </location>
</feature>
<evidence type="ECO:0000256" key="3">
    <source>
        <dbReference type="SAM" id="MobiDB-lite"/>
    </source>
</evidence>
<gene>
    <name evidence="6" type="ORF">AMORRO_LOCUS10945</name>
</gene>
<accession>A0A9N9HCG0</accession>
<dbReference type="SMART" id="SM00220">
    <property type="entry name" value="S_TKc"/>
    <property type="match status" value="1"/>
</dbReference>
<dbReference type="InterPro" id="IPR001487">
    <property type="entry name" value="Bromodomain"/>
</dbReference>
<dbReference type="InterPro" id="IPR000719">
    <property type="entry name" value="Prot_kinase_dom"/>
</dbReference>
<dbReference type="InterPro" id="IPR011009">
    <property type="entry name" value="Kinase-like_dom_sf"/>
</dbReference>
<feature type="domain" description="Bromo" evidence="5">
    <location>
        <begin position="696"/>
        <end position="769"/>
    </location>
</feature>
<dbReference type="Gene3D" id="1.10.510.10">
    <property type="entry name" value="Transferase(Phosphotransferase) domain 1"/>
    <property type="match status" value="1"/>
</dbReference>
<dbReference type="Pfam" id="PF00439">
    <property type="entry name" value="Bromodomain"/>
    <property type="match status" value="1"/>
</dbReference>
<dbReference type="OrthoDB" id="4062651at2759"/>
<sequence>MDKRQARRQDPIQKTSRRPRNSPTSDNDTLIIEQQSNTIPSERQIVRTIDAGPFMLPPEPIGVSEWQLGLGVGTGAFTNQQLTQASGTERQLVRLVDTSVYEFQPVQAANTVSEWKLGRSSDTGSFGMQFPIHLSETVDSRRHLPRLNHAGAYELQTIPLSNINAPEWQLRHPVDVSTSGWSPTQTTDNETPIDHAVMPQVQPTAPIRKKPGPKKGWKKVVHREQNQTEDAIITPNQPSENKNFKRKAVDDEIIQVSTANETQVSTINGDNLIILNESFNTETAGPRARKKSRKAMEQESAQNPTAIEIPNSISTGNNLSILNTNTNKSRRGRRKAKRDEIIDQSSTIIATINSTATNTETLPSTLDQLPGADAAKLRRGRKKTVKSNDGEITQTTIINEFQAPENKEDDQIIPNDPSNIDEKKLNKRKGIEEQILTLNTNDEQPSTVIKKIKLTSAREKKTPGRKKVKKNDIPTPNDTASQPSSVGDLHPAPDLKHEITLESNEVTFPNHKIPDYLIVNEVQTSTKSTDIQSLLNPLTNDMNHSRRGRKPSVKKKGIEDELATTSTPNANDEQPSIAKRIKLSITSTKRSPGKKKIIRNDVTTSNENVGQTSNTTGGIQTANFYQFTFPSNETNFSNRRGPESNLALSTVAMTNGVSEYNMTKAAEELHKFFSTLCAPTSALSREQFLRLGTFLFDQMLSQAFARPFINPESESAVYYRSKIKDLMDLTTAETKLWSKKYCTPIDLYKDICQIMYNAFSFHKEGDIIYEEAKQMSTCFQRLVLKLISQGNTSSGIESVLQSNQVTLPHEEFTNISDFSPNRNSRVFMIPIYTLQENNKTGPHRKLETRVADRLDPMSRPFCEAYNAEIFPPMELNLSVSGRNFGRLYIVNGRGALSECRDDKNAMLAILKDIVYNKNNESLKCNAIIAKPFGKLNELDSIGFPELTDARAWIKCAYYNRVTIDLQVSRKFYDKYVKCSFAVHEYNRELLTPELHEKFLDALHQQRVNYLPQVPQDCQPQVTDVQEVPPNPQQDNNISEAILDYQQQEDDLPEEKSLWAKLEREARTRGVPCEEFQSLAHIEVKAEGTFKKVAHVAGNPTFVVQQFKEINDNTLEVRVREAVCCLKTKGTENTGQILSLYKGPGDELVGLSMMRYQQTLKEYAFDSRRHLTGEQKYELILGMIRGICSLHQVGFAHRDLSEVNMMVSEKTEKRLEDGSVMPELVIIDFGKAEFTRPADVLKWSVGEVDREKLGLLPRIKTVPDHGYKLYRSIMTLPRNRNDKEPLPTPIDPCAEDIYAVGVLAWRTFSGLAPWDGVLDTHLKRLREIVENPVEIRRCIEKVRGERSKELLYKCITRHSQDRVTAKQLHDWYTQPQVKADLIMEWSVAGRIRRE</sequence>
<dbReference type="Gene3D" id="1.20.920.10">
    <property type="entry name" value="Bromodomain-like"/>
    <property type="match status" value="1"/>
</dbReference>
<keyword evidence="1 2" id="KW-0103">Bromodomain</keyword>
<evidence type="ECO:0000313" key="6">
    <source>
        <dbReference type="EMBL" id="CAG8674108.1"/>
    </source>
</evidence>
<organism evidence="6 7">
    <name type="scientific">Acaulospora morrowiae</name>
    <dbReference type="NCBI Taxonomy" id="94023"/>
    <lineage>
        <taxon>Eukaryota</taxon>
        <taxon>Fungi</taxon>
        <taxon>Fungi incertae sedis</taxon>
        <taxon>Mucoromycota</taxon>
        <taxon>Glomeromycotina</taxon>
        <taxon>Glomeromycetes</taxon>
        <taxon>Diversisporales</taxon>
        <taxon>Acaulosporaceae</taxon>
        <taxon>Acaulospora</taxon>
    </lineage>
</organism>
<dbReference type="SMART" id="SM00297">
    <property type="entry name" value="BROMO"/>
    <property type="match status" value="1"/>
</dbReference>
<dbReference type="GO" id="GO:0004672">
    <property type="term" value="F:protein kinase activity"/>
    <property type="evidence" value="ECO:0007669"/>
    <property type="project" value="InterPro"/>
</dbReference>
<comment type="caution">
    <text evidence="6">The sequence shown here is derived from an EMBL/GenBank/DDBJ whole genome shotgun (WGS) entry which is preliminary data.</text>
</comment>
<dbReference type="PROSITE" id="PS50011">
    <property type="entry name" value="PROTEIN_KINASE_DOM"/>
    <property type="match status" value="1"/>
</dbReference>
<dbReference type="PROSITE" id="PS50014">
    <property type="entry name" value="BROMODOMAIN_2"/>
    <property type="match status" value="1"/>
</dbReference>
<feature type="region of interest" description="Disordered" evidence="3">
    <location>
        <begin position="282"/>
        <end position="340"/>
    </location>
</feature>
<feature type="compositionally biased region" description="Polar residues" evidence="3">
    <location>
        <begin position="474"/>
        <end position="485"/>
    </location>
</feature>
<dbReference type="EMBL" id="CAJVPV010013001">
    <property type="protein sequence ID" value="CAG8674108.1"/>
    <property type="molecule type" value="Genomic_DNA"/>
</dbReference>
<dbReference type="InterPro" id="IPR036427">
    <property type="entry name" value="Bromodomain-like_sf"/>
</dbReference>
<evidence type="ECO:0000256" key="2">
    <source>
        <dbReference type="PROSITE-ProRule" id="PRU00035"/>
    </source>
</evidence>
<dbReference type="CDD" id="cd04369">
    <property type="entry name" value="Bromodomain"/>
    <property type="match status" value="1"/>
</dbReference>
<proteinExistence type="predicted"/>